<dbReference type="Pfam" id="PF15165">
    <property type="entry name" value="REC114-like"/>
    <property type="match status" value="1"/>
</dbReference>
<keyword evidence="2" id="KW-1185">Reference proteome</keyword>
<dbReference type="InterPro" id="IPR029168">
    <property type="entry name" value="REC114L"/>
</dbReference>
<dbReference type="PANTHER" id="PTHR34921">
    <property type="entry name" value="MEIOTIC RECOMBINATION PROTEIN REC114"/>
    <property type="match status" value="1"/>
</dbReference>
<dbReference type="OrthoDB" id="6479200at2759"/>
<evidence type="ECO:0000313" key="1">
    <source>
        <dbReference type="EMBL" id="KAJ8340677.1"/>
    </source>
</evidence>
<dbReference type="EMBL" id="JAINUF010000016">
    <property type="protein sequence ID" value="KAJ8340677.1"/>
    <property type="molecule type" value="Genomic_DNA"/>
</dbReference>
<gene>
    <name evidence="1" type="ORF">SKAU_G00353100</name>
</gene>
<organism evidence="1 2">
    <name type="scientific">Synaphobranchus kaupii</name>
    <name type="common">Kaup's arrowtooth eel</name>
    <dbReference type="NCBI Taxonomy" id="118154"/>
    <lineage>
        <taxon>Eukaryota</taxon>
        <taxon>Metazoa</taxon>
        <taxon>Chordata</taxon>
        <taxon>Craniata</taxon>
        <taxon>Vertebrata</taxon>
        <taxon>Euteleostomi</taxon>
        <taxon>Actinopterygii</taxon>
        <taxon>Neopterygii</taxon>
        <taxon>Teleostei</taxon>
        <taxon>Anguilliformes</taxon>
        <taxon>Synaphobranchidae</taxon>
        <taxon>Synaphobranchus</taxon>
    </lineage>
</organism>
<comment type="caution">
    <text evidence="1">The sequence shown here is derived from an EMBL/GenBank/DDBJ whole genome shotgun (WGS) entry which is preliminary data.</text>
</comment>
<name>A0A9Q1EKV8_SYNKA</name>
<reference evidence="1" key="1">
    <citation type="journal article" date="2023" name="Science">
        <title>Genome structures resolve the early diversification of teleost fishes.</title>
        <authorList>
            <person name="Parey E."/>
            <person name="Louis A."/>
            <person name="Montfort J."/>
            <person name="Bouchez O."/>
            <person name="Roques C."/>
            <person name="Iampietro C."/>
            <person name="Lluch J."/>
            <person name="Castinel A."/>
            <person name="Donnadieu C."/>
            <person name="Desvignes T."/>
            <person name="Floi Bucao C."/>
            <person name="Jouanno E."/>
            <person name="Wen M."/>
            <person name="Mejri S."/>
            <person name="Dirks R."/>
            <person name="Jansen H."/>
            <person name="Henkel C."/>
            <person name="Chen W.J."/>
            <person name="Zahm M."/>
            <person name="Cabau C."/>
            <person name="Klopp C."/>
            <person name="Thompson A.W."/>
            <person name="Robinson-Rechavi M."/>
            <person name="Braasch I."/>
            <person name="Lecointre G."/>
            <person name="Bobe J."/>
            <person name="Postlethwait J.H."/>
            <person name="Berthelot C."/>
            <person name="Roest Crollius H."/>
            <person name="Guiguen Y."/>
        </authorList>
    </citation>
    <scope>NUCLEOTIDE SEQUENCE</scope>
    <source>
        <strain evidence="1">WJC10195</strain>
    </source>
</reference>
<protein>
    <recommendedName>
        <fullName evidence="3">Meiotic recombination protein REC114</fullName>
    </recommendedName>
</protein>
<evidence type="ECO:0000313" key="2">
    <source>
        <dbReference type="Proteomes" id="UP001152622"/>
    </source>
</evidence>
<dbReference type="PANTHER" id="PTHR34921:SF1">
    <property type="entry name" value="MEIOTIC RECOMBINATION PROTEIN REC114"/>
    <property type="match status" value="1"/>
</dbReference>
<dbReference type="AlphaFoldDB" id="A0A9Q1EKV8"/>
<sequence length="197" mass="21709">MFSRVFEPSDTAGQLVLTIVQSGHLLVSQGQELLEGLSLIGAPSFLKVQRKSDILLFRMIAKGESRMFRVQFEGSSREEALEECARAAYRLQEYLPISAHGSVTPTHTNPPPTAQEHGISTEETYNELPGVTQGSVSVRELAQSFLGQPGSSLPLAYCHSALPSQDLEPFLRLCLLDHSFPALVEEVENELKKLDQD</sequence>
<dbReference type="Proteomes" id="UP001152622">
    <property type="component" value="Chromosome 16"/>
</dbReference>
<evidence type="ECO:0008006" key="3">
    <source>
        <dbReference type="Google" id="ProtNLM"/>
    </source>
</evidence>
<accession>A0A9Q1EKV8</accession>
<proteinExistence type="predicted"/>